<accession>A0ABM1TL67</accession>
<proteinExistence type="inferred from homology"/>
<keyword evidence="5" id="KW-1185">Reference proteome</keyword>
<name>A0ABM1TL67_LIMPO</name>
<dbReference type="Proteomes" id="UP000694941">
    <property type="component" value="Unplaced"/>
</dbReference>
<evidence type="ECO:0000256" key="1">
    <source>
        <dbReference type="ARBA" id="ARBA00022692"/>
    </source>
</evidence>
<keyword evidence="2 4" id="KW-1133">Transmembrane helix</keyword>
<keyword evidence="1 4" id="KW-0812">Transmembrane</keyword>
<dbReference type="InterPro" id="IPR007274">
    <property type="entry name" value="Cop_transporter"/>
</dbReference>
<protein>
    <recommendedName>
        <fullName evidence="4">Copper transport protein</fullName>
    </recommendedName>
</protein>
<comment type="similarity">
    <text evidence="4">Belongs to the copper transporter (Ctr) (TC 1.A.56) family. SLC31A subfamily.</text>
</comment>
<dbReference type="GeneID" id="111089106"/>
<organism evidence="5 6">
    <name type="scientific">Limulus polyphemus</name>
    <name type="common">Atlantic horseshoe crab</name>
    <dbReference type="NCBI Taxonomy" id="6850"/>
    <lineage>
        <taxon>Eukaryota</taxon>
        <taxon>Metazoa</taxon>
        <taxon>Ecdysozoa</taxon>
        <taxon>Arthropoda</taxon>
        <taxon>Chelicerata</taxon>
        <taxon>Merostomata</taxon>
        <taxon>Xiphosura</taxon>
        <taxon>Limulidae</taxon>
        <taxon>Limulus</taxon>
    </lineage>
</organism>
<feature type="transmembrane region" description="Helical" evidence="4">
    <location>
        <begin position="22"/>
        <end position="44"/>
    </location>
</feature>
<gene>
    <name evidence="6" type="primary">LOC111089106</name>
</gene>
<keyword evidence="4" id="KW-0406">Ion transport</keyword>
<dbReference type="PANTHER" id="PTHR12483">
    <property type="entry name" value="SOLUTE CARRIER FAMILY 31 COPPER TRANSPORTERS"/>
    <property type="match status" value="1"/>
</dbReference>
<evidence type="ECO:0000256" key="3">
    <source>
        <dbReference type="ARBA" id="ARBA00023136"/>
    </source>
</evidence>
<keyword evidence="3 4" id="KW-0472">Membrane</keyword>
<keyword evidence="4" id="KW-0187">Copper transport</keyword>
<dbReference type="RefSeq" id="XP_022256623.1">
    <property type="nucleotide sequence ID" value="XM_022400915.1"/>
</dbReference>
<evidence type="ECO:0000313" key="5">
    <source>
        <dbReference type="Proteomes" id="UP000694941"/>
    </source>
</evidence>
<sequence length="166" mass="18726">MSARGSYFEFSYHVENLLFKGLGSSTVGGLFGLCIGVAVFTVLYESIKQFHHYLAEKCQENLLLGANVSRCNSQESETNRSDDIPLVQQQLFDILTSERLKCHLFQTVLHTVQVVMGYMIMLVIMSFNVWLGMSVVFASCISYHVCSTYIFNRPVLLPVEAVNYTS</sequence>
<evidence type="ECO:0000313" key="6">
    <source>
        <dbReference type="RefSeq" id="XP_022256623.1"/>
    </source>
</evidence>
<dbReference type="PANTHER" id="PTHR12483:SF115">
    <property type="entry name" value="COPPER TRANSPORT PROTEIN"/>
    <property type="match status" value="1"/>
</dbReference>
<keyword evidence="4" id="KW-0813">Transport</keyword>
<comment type="subcellular location">
    <subcellularLocation>
        <location evidence="4">Membrane</location>
        <topology evidence="4">Multi-pass membrane protein</topology>
    </subcellularLocation>
</comment>
<keyword evidence="4" id="KW-0186">Copper</keyword>
<evidence type="ECO:0000256" key="2">
    <source>
        <dbReference type="ARBA" id="ARBA00022989"/>
    </source>
</evidence>
<reference evidence="6" key="1">
    <citation type="submission" date="2025-08" db="UniProtKB">
        <authorList>
            <consortium name="RefSeq"/>
        </authorList>
    </citation>
    <scope>IDENTIFICATION</scope>
    <source>
        <tissue evidence="6">Muscle</tissue>
    </source>
</reference>
<dbReference type="Pfam" id="PF04145">
    <property type="entry name" value="Ctr"/>
    <property type="match status" value="1"/>
</dbReference>
<evidence type="ECO:0000256" key="4">
    <source>
        <dbReference type="RuleBase" id="RU367022"/>
    </source>
</evidence>